<comment type="caution">
    <text evidence="14">The sequence shown here is derived from an EMBL/GenBank/DDBJ whole genome shotgun (WGS) entry which is preliminary data.</text>
</comment>
<gene>
    <name evidence="14" type="ORF">F5X68DRAFT_264233</name>
</gene>
<evidence type="ECO:0000256" key="5">
    <source>
        <dbReference type="ARBA" id="ARBA00022792"/>
    </source>
</evidence>
<dbReference type="InterPro" id="IPR027417">
    <property type="entry name" value="P-loop_NTPase"/>
</dbReference>
<keyword evidence="15" id="KW-1185">Reference proteome</keyword>
<name>A0A9P9A7E2_9PEZI</name>
<evidence type="ECO:0000313" key="14">
    <source>
        <dbReference type="EMBL" id="KAH6676022.1"/>
    </source>
</evidence>
<keyword evidence="5 11" id="KW-0999">Mitochondrion inner membrane</keyword>
<dbReference type="Pfam" id="PF10443">
    <property type="entry name" value="RNA12"/>
    <property type="match status" value="1"/>
</dbReference>
<dbReference type="PANTHER" id="PTHR32198">
    <property type="entry name" value="MITOCHONDRIAL ESCAPE PROTEIN 2"/>
    <property type="match status" value="1"/>
</dbReference>
<evidence type="ECO:0000256" key="9">
    <source>
        <dbReference type="ARBA" id="ARBA00025276"/>
    </source>
</evidence>
<protein>
    <recommendedName>
        <fullName evidence="3 11">Mitochondrial escape protein 2</fullName>
    </recommendedName>
</protein>
<dbReference type="PANTHER" id="PTHR32198:SF2">
    <property type="entry name" value="MITOCHONDRIAL ESCAPE PROTEIN 2"/>
    <property type="match status" value="1"/>
</dbReference>
<feature type="compositionally biased region" description="Basic and acidic residues" evidence="12">
    <location>
        <begin position="610"/>
        <end position="620"/>
    </location>
</feature>
<dbReference type="GO" id="GO:0003723">
    <property type="term" value="F:RNA binding"/>
    <property type="evidence" value="ECO:0007669"/>
    <property type="project" value="UniProtKB-UniRule"/>
</dbReference>
<dbReference type="GO" id="GO:0005743">
    <property type="term" value="C:mitochondrial inner membrane"/>
    <property type="evidence" value="ECO:0007669"/>
    <property type="project" value="UniProtKB-SubCell"/>
</dbReference>
<dbReference type="GO" id="GO:0006397">
    <property type="term" value="P:mRNA processing"/>
    <property type="evidence" value="ECO:0007669"/>
    <property type="project" value="UniProtKB-UniRule"/>
</dbReference>
<feature type="domain" description="RRM" evidence="13">
    <location>
        <begin position="196"/>
        <end position="288"/>
    </location>
</feature>
<evidence type="ECO:0000256" key="11">
    <source>
        <dbReference type="RuleBase" id="RU367108"/>
    </source>
</evidence>
<evidence type="ECO:0000256" key="8">
    <source>
        <dbReference type="ARBA" id="ARBA00023136"/>
    </source>
</evidence>
<dbReference type="Proteomes" id="UP000770015">
    <property type="component" value="Unassembled WGS sequence"/>
</dbReference>
<evidence type="ECO:0000256" key="4">
    <source>
        <dbReference type="ARBA" id="ARBA00022692"/>
    </source>
</evidence>
<evidence type="ECO:0000259" key="13">
    <source>
        <dbReference type="PROSITE" id="PS50102"/>
    </source>
</evidence>
<dbReference type="CDD" id="cd12433">
    <property type="entry name" value="RRM_Yme2p_like"/>
    <property type="match status" value="1"/>
</dbReference>
<dbReference type="InterPro" id="IPR039627">
    <property type="entry name" value="Yme2_C"/>
</dbReference>
<keyword evidence="6" id="KW-1133">Transmembrane helix</keyword>
<dbReference type="Pfam" id="PF00076">
    <property type="entry name" value="RRM_1"/>
    <property type="match status" value="1"/>
</dbReference>
<dbReference type="AlphaFoldDB" id="A0A9P9A7E2"/>
<evidence type="ECO:0000256" key="12">
    <source>
        <dbReference type="SAM" id="MobiDB-lite"/>
    </source>
</evidence>
<evidence type="ECO:0000256" key="10">
    <source>
        <dbReference type="PROSITE-ProRule" id="PRU00176"/>
    </source>
</evidence>
<accession>A0A9P9A7E2</accession>
<proteinExistence type="inferred from homology"/>
<dbReference type="Gene3D" id="3.40.50.300">
    <property type="entry name" value="P-loop containing nucleotide triphosphate hydrolases"/>
    <property type="match status" value="1"/>
</dbReference>
<organism evidence="14 15">
    <name type="scientific">Plectosphaerella plurivora</name>
    <dbReference type="NCBI Taxonomy" id="936078"/>
    <lineage>
        <taxon>Eukaryota</taxon>
        <taxon>Fungi</taxon>
        <taxon>Dikarya</taxon>
        <taxon>Ascomycota</taxon>
        <taxon>Pezizomycotina</taxon>
        <taxon>Sordariomycetes</taxon>
        <taxon>Hypocreomycetidae</taxon>
        <taxon>Glomerellales</taxon>
        <taxon>Plectosphaerellaceae</taxon>
        <taxon>Plectosphaerella</taxon>
    </lineage>
</organism>
<dbReference type="InterPro" id="IPR018850">
    <property type="entry name" value="Mt_escape_2_C"/>
</dbReference>
<evidence type="ECO:0000256" key="3">
    <source>
        <dbReference type="ARBA" id="ARBA00020222"/>
    </source>
</evidence>
<reference evidence="14" key="1">
    <citation type="journal article" date="2021" name="Nat. Commun.">
        <title>Genetic determinants of endophytism in the Arabidopsis root mycobiome.</title>
        <authorList>
            <person name="Mesny F."/>
            <person name="Miyauchi S."/>
            <person name="Thiergart T."/>
            <person name="Pickel B."/>
            <person name="Atanasova L."/>
            <person name="Karlsson M."/>
            <person name="Huettel B."/>
            <person name="Barry K.W."/>
            <person name="Haridas S."/>
            <person name="Chen C."/>
            <person name="Bauer D."/>
            <person name="Andreopoulos W."/>
            <person name="Pangilinan J."/>
            <person name="LaButti K."/>
            <person name="Riley R."/>
            <person name="Lipzen A."/>
            <person name="Clum A."/>
            <person name="Drula E."/>
            <person name="Henrissat B."/>
            <person name="Kohler A."/>
            <person name="Grigoriev I.V."/>
            <person name="Martin F.M."/>
            <person name="Hacquard S."/>
        </authorList>
    </citation>
    <scope>NUCLEOTIDE SEQUENCE</scope>
    <source>
        <strain evidence="14">MPI-SDFR-AT-0117</strain>
    </source>
</reference>
<comment type="similarity">
    <text evidence="2 11">Belongs to the YME2 family.</text>
</comment>
<dbReference type="OrthoDB" id="10267654at2759"/>
<keyword evidence="10 11" id="KW-0694">RNA-binding</keyword>
<comment type="function">
    <text evidence="9 11">Plays a role in maintaining the mitochondrial genome and in controlling the mtDNA escape. Involved in the regulation of mtDNA nucleotide structure and number. May have a dispensable role in early maturation of pre-rRNA.</text>
</comment>
<keyword evidence="8" id="KW-0472">Membrane</keyword>
<dbReference type="PROSITE" id="PS50102">
    <property type="entry name" value="RRM"/>
    <property type="match status" value="1"/>
</dbReference>
<evidence type="ECO:0000256" key="7">
    <source>
        <dbReference type="ARBA" id="ARBA00023128"/>
    </source>
</evidence>
<keyword evidence="4" id="KW-0812">Transmembrane</keyword>
<dbReference type="InterPro" id="IPR000504">
    <property type="entry name" value="RRM_dom"/>
</dbReference>
<evidence type="ECO:0000256" key="2">
    <source>
        <dbReference type="ARBA" id="ARBA00010320"/>
    </source>
</evidence>
<dbReference type="SUPFAM" id="SSF54928">
    <property type="entry name" value="RNA-binding domain, RBD"/>
    <property type="match status" value="1"/>
</dbReference>
<dbReference type="SUPFAM" id="SSF52540">
    <property type="entry name" value="P-loop containing nucleoside triphosphate hydrolases"/>
    <property type="match status" value="1"/>
</dbReference>
<evidence type="ECO:0000256" key="1">
    <source>
        <dbReference type="ARBA" id="ARBA00004434"/>
    </source>
</evidence>
<evidence type="ECO:0000256" key="6">
    <source>
        <dbReference type="ARBA" id="ARBA00022989"/>
    </source>
</evidence>
<feature type="region of interest" description="Disordered" evidence="12">
    <location>
        <begin position="606"/>
        <end position="627"/>
    </location>
</feature>
<dbReference type="EMBL" id="JAGSXJ010000024">
    <property type="protein sequence ID" value="KAH6676022.1"/>
    <property type="molecule type" value="Genomic_DNA"/>
</dbReference>
<sequence length="851" mass="94988">MLLPRTAFRPLARQHQCAQGARPVPRLWALPRLKTQLHTGQNLRESTTVAGDEKSGHINTKQNESILFFDNLFPLKLGFLFRRPWQGDGDGDIQDLLRRFDNSSLGVMDPINLVKRAIPEDIPMKVTEILPRLKDGGAFVKVSHGPDVTAEDLEGSLAKKLDSSPLKPWFNPFRGVKAGLVKGVPWLEDLYRFPKTRLRIEFIPKEPGGEAAELSQEDLYSLFRKYGKIAEITSQPPDLKVLPKFAYLDFALMRDAIMARNCLHGLLVTEALGGGKNGTKLRLSYEQKVKAHSIWNWIMNHPRVVIPILVGLLTAITVAVFDPIRQFFVKAHIRRSFRLTDSRFYRWIRTQTNDILSIGSKKQNRAGFHTVWNHRRDLIEQIQEWISESSDTFIVVQGPRGSGKKELVLDQALQDRKNVLIVDCRPIAEARGETATIKHLATATGYRPVFSWANSMSSLVDLAVQSTTGVKSGFSETLESQVTKILHTTATALKEVSLAGRHKNDKDAEMSDDAYLEAHPEKRPVVVIDNFLYKSEESSLVYEKMAQWAAVLVQNNVAHVVFLTTDSSYAKPLSKVMPDRVFRQLALGDLSPAVAKKFIASRLEEDDTVSDGKKKNDKEAPAQFPKPDLSELDGCIDVMGGRLTDLEFLARRIKAGQAPKHAVDDIINQSATEIVKMFLLGSKEGTSEEKDWSAEQAWYLIKLLAQHNDVRYNEVLLSNTFASSLTAAAKSGEDALESLTSAELISVKTRHGAPDVITAGKPMYQAAFGVLAKDPILRAKMDLAMLTELAKVEVKTIDKVENELALLGSLPKQPSQTGSRITYLLEKLEGSQKKITAFEKEMAVLKKVLSQ</sequence>
<keyword evidence="7 11" id="KW-0496">Mitochondrion</keyword>
<comment type="subcellular location">
    <subcellularLocation>
        <location evidence="1 11">Mitochondrion inner membrane</location>
        <topology evidence="1 11">Single-pass membrane protein</topology>
    </subcellularLocation>
</comment>
<dbReference type="InterPro" id="IPR035979">
    <property type="entry name" value="RBD_domain_sf"/>
</dbReference>
<dbReference type="InterPro" id="IPR034260">
    <property type="entry name" value="Yme2_RRM"/>
</dbReference>
<keyword evidence="11" id="KW-0507">mRNA processing</keyword>
<evidence type="ECO:0000313" key="15">
    <source>
        <dbReference type="Proteomes" id="UP000770015"/>
    </source>
</evidence>